<dbReference type="Proteomes" id="UP000185860">
    <property type="component" value="Unassembled WGS sequence"/>
</dbReference>
<organism evidence="5 6">
    <name type="scientific">[Phormidium ambiguum] IAM M-71</name>
    <dbReference type="NCBI Taxonomy" id="454136"/>
    <lineage>
        <taxon>Bacteria</taxon>
        <taxon>Bacillati</taxon>
        <taxon>Cyanobacteriota</taxon>
        <taxon>Cyanophyceae</taxon>
        <taxon>Oscillatoriophycideae</taxon>
        <taxon>Aerosakkonematales</taxon>
        <taxon>Aerosakkonemataceae</taxon>
        <taxon>Floridanema</taxon>
    </lineage>
</organism>
<dbReference type="RefSeq" id="WP_073591857.1">
    <property type="nucleotide sequence ID" value="NZ_MRCE01000002.1"/>
</dbReference>
<evidence type="ECO:0000313" key="5">
    <source>
        <dbReference type="EMBL" id="OKH40476.1"/>
    </source>
</evidence>
<keyword evidence="1" id="KW-0378">Hydrolase</keyword>
<evidence type="ECO:0000259" key="4">
    <source>
        <dbReference type="Pfam" id="PF07176"/>
    </source>
</evidence>
<dbReference type="InterPro" id="IPR029058">
    <property type="entry name" value="AB_hydrolase_fold"/>
</dbReference>
<dbReference type="GO" id="GO:0003847">
    <property type="term" value="F:1-alkyl-2-acetylglycerophosphocholine esterase activity"/>
    <property type="evidence" value="ECO:0007669"/>
    <property type="project" value="TreeGrafter"/>
</dbReference>
<gene>
    <name evidence="5" type="ORF">NIES2119_02340</name>
</gene>
<dbReference type="Pfam" id="PF07176">
    <property type="entry name" value="DUF1400"/>
    <property type="match status" value="1"/>
</dbReference>
<dbReference type="InterPro" id="IPR010802">
    <property type="entry name" value="DUF1400"/>
</dbReference>
<accession>A0A1U7ISQ3</accession>
<evidence type="ECO:0000313" key="6">
    <source>
        <dbReference type="Proteomes" id="UP000185860"/>
    </source>
</evidence>
<keyword evidence="3" id="KW-0443">Lipid metabolism</keyword>
<dbReference type="SUPFAM" id="SSF53474">
    <property type="entry name" value="alpha/beta-Hydrolases"/>
    <property type="match status" value="1"/>
</dbReference>
<evidence type="ECO:0000256" key="3">
    <source>
        <dbReference type="ARBA" id="ARBA00023098"/>
    </source>
</evidence>
<feature type="domain" description="DUF1400" evidence="4">
    <location>
        <begin position="35"/>
        <end position="161"/>
    </location>
</feature>
<comment type="caution">
    <text evidence="5">The sequence shown here is derived from an EMBL/GenBank/DDBJ whole genome shotgun (WGS) entry which is preliminary data.</text>
</comment>
<name>A0A1U7ISQ3_9CYAN</name>
<dbReference type="PANTHER" id="PTHR10272">
    <property type="entry name" value="PLATELET-ACTIVATING FACTOR ACETYLHYDROLASE"/>
    <property type="match status" value="1"/>
</dbReference>
<dbReference type="STRING" id="454136.NIES2119_02340"/>
<dbReference type="Pfam" id="PF03403">
    <property type="entry name" value="PAF-AH_p_II"/>
    <property type="match status" value="1"/>
</dbReference>
<evidence type="ECO:0000256" key="1">
    <source>
        <dbReference type="ARBA" id="ARBA00022801"/>
    </source>
</evidence>
<dbReference type="PANTHER" id="PTHR10272:SF13">
    <property type="entry name" value="POLY(ETHYLENE TEREPHTHALATE) HYDROLASE"/>
    <property type="match status" value="1"/>
</dbReference>
<protein>
    <recommendedName>
        <fullName evidence="4">DUF1400 domain-containing protein</fullName>
    </recommendedName>
</protein>
<evidence type="ECO:0000256" key="2">
    <source>
        <dbReference type="ARBA" id="ARBA00022963"/>
    </source>
</evidence>
<dbReference type="OrthoDB" id="422423at2"/>
<dbReference type="EMBL" id="MRCE01000002">
    <property type="protein sequence ID" value="OKH40476.1"/>
    <property type="molecule type" value="Genomic_DNA"/>
</dbReference>
<dbReference type="GO" id="GO:0016042">
    <property type="term" value="P:lipid catabolic process"/>
    <property type="evidence" value="ECO:0007669"/>
    <property type="project" value="UniProtKB-KW"/>
</dbReference>
<dbReference type="AlphaFoldDB" id="A0A1U7ISQ3"/>
<proteinExistence type="predicted"/>
<reference evidence="5 6" key="1">
    <citation type="submission" date="2016-11" db="EMBL/GenBank/DDBJ databases">
        <title>Draft Genome Sequences of Nine Cyanobacterial Strains from Diverse Habitats.</title>
        <authorList>
            <person name="Zhu T."/>
            <person name="Hou S."/>
            <person name="Lu X."/>
            <person name="Hess W.R."/>
        </authorList>
    </citation>
    <scope>NUCLEOTIDE SEQUENCE [LARGE SCALE GENOMIC DNA]</scope>
    <source>
        <strain evidence="5 6">IAM M-71</strain>
    </source>
</reference>
<sequence>MRHLTYSIVKSFHRIGILLGISLLTNLGINFPARSAERVQVSFDILERTISVNSLEAYAKRGIVQTDLAPYIKYIKPQQQEQLRRILLKRLEVRPIAVTQFFNTPQAEILLRRLGQVIQTESGEYGAQAIQQALISSANDPEGITLLNVLRKFPASGVRIDLAKGLQLADDLSKLIEQSNKAIAAVNQQATTLVANQSPVQISTLANLRQPGSYTVNKQTKQFLDSRRNRSLKADIYVPIPDDNNQRRTALPVVVISHGLGSDRKTYAYLAQHLASFGLAVAVLEHPGSNAQQLQNLFEGKAEEVAQPDEFINRPLDVKFLLNELEVLSRSDIFYWGRLNTQKVGIIGQSFGAYTSLALAGAEINFPSLQKDCAGINTSWNLSLLLQCRALTLPKDNYQLRDERVKAVIAINPIGSSVFGKNGLNNINIPVTIVAGTADTVAPALPEQIVPFTWLNNPNKYLLIMNNGTHFSTLVESQSSVPLPVSVIGPNPALAQDYMKVLSLAFFKFYIAEQPEYQAYLTPSYIKYLSQEPLPLSLVRSLTEAELKLALERPSPETVISPNKRNQTSPNNY</sequence>
<dbReference type="Gene3D" id="3.40.50.1820">
    <property type="entry name" value="alpha/beta hydrolase"/>
    <property type="match status" value="1"/>
</dbReference>
<keyword evidence="2" id="KW-0442">Lipid degradation</keyword>